<feature type="transmembrane region" description="Helical" evidence="1">
    <location>
        <begin position="158"/>
        <end position="181"/>
    </location>
</feature>
<dbReference type="InterPro" id="IPR043128">
    <property type="entry name" value="Rev_trsase/Diguanyl_cyclase"/>
</dbReference>
<dbReference type="SUPFAM" id="SSF141868">
    <property type="entry name" value="EAL domain-like"/>
    <property type="match status" value="1"/>
</dbReference>
<dbReference type="CDD" id="cd01948">
    <property type="entry name" value="EAL"/>
    <property type="match status" value="1"/>
</dbReference>
<feature type="transmembrane region" description="Helical" evidence="1">
    <location>
        <begin position="12"/>
        <end position="30"/>
    </location>
</feature>
<dbReference type="InterPro" id="IPR000160">
    <property type="entry name" value="GGDEF_dom"/>
</dbReference>
<dbReference type="Gene3D" id="3.30.70.270">
    <property type="match status" value="1"/>
</dbReference>
<protein>
    <submittedName>
        <fullName evidence="5">EAL domain-containing protein</fullName>
    </submittedName>
</protein>
<dbReference type="InterPro" id="IPR042461">
    <property type="entry name" value="LapD_MoxY_peri_C"/>
</dbReference>
<dbReference type="SUPFAM" id="SSF55073">
    <property type="entry name" value="Nucleotide cyclase"/>
    <property type="match status" value="1"/>
</dbReference>
<accession>A0ABT0KQT0</accession>
<feature type="domain" description="EAL" evidence="2">
    <location>
        <begin position="423"/>
        <end position="674"/>
    </location>
</feature>
<dbReference type="SMART" id="SM00304">
    <property type="entry name" value="HAMP"/>
    <property type="match status" value="1"/>
</dbReference>
<gene>
    <name evidence="5" type="ORF">L2737_12915</name>
</gene>
<dbReference type="Gene3D" id="3.30.110.200">
    <property type="match status" value="1"/>
</dbReference>
<dbReference type="PANTHER" id="PTHR33121:SF79">
    <property type="entry name" value="CYCLIC DI-GMP PHOSPHODIESTERASE PDED-RELATED"/>
    <property type="match status" value="1"/>
</dbReference>
<evidence type="ECO:0000259" key="3">
    <source>
        <dbReference type="PROSITE" id="PS50885"/>
    </source>
</evidence>
<dbReference type="InterPro" id="IPR050706">
    <property type="entry name" value="Cyclic-di-GMP_PDE-like"/>
</dbReference>
<dbReference type="SMART" id="SM00267">
    <property type="entry name" value="GGDEF"/>
    <property type="match status" value="1"/>
</dbReference>
<dbReference type="Gene3D" id="6.20.270.20">
    <property type="entry name" value="LapD/MoxY periplasmic domain"/>
    <property type="match status" value="1"/>
</dbReference>
<keyword evidence="1" id="KW-0472">Membrane</keyword>
<dbReference type="Pfam" id="PF00990">
    <property type="entry name" value="GGDEF"/>
    <property type="match status" value="1"/>
</dbReference>
<dbReference type="InterPro" id="IPR001633">
    <property type="entry name" value="EAL_dom"/>
</dbReference>
<comment type="caution">
    <text evidence="5">The sequence shown here is derived from an EMBL/GenBank/DDBJ whole genome shotgun (WGS) entry which is preliminary data.</text>
</comment>
<keyword evidence="1" id="KW-1133">Transmembrane helix</keyword>
<evidence type="ECO:0000313" key="6">
    <source>
        <dbReference type="Proteomes" id="UP001202134"/>
    </source>
</evidence>
<dbReference type="PROSITE" id="PS50883">
    <property type="entry name" value="EAL"/>
    <property type="match status" value="1"/>
</dbReference>
<evidence type="ECO:0000259" key="4">
    <source>
        <dbReference type="PROSITE" id="PS50887"/>
    </source>
</evidence>
<keyword evidence="6" id="KW-1185">Reference proteome</keyword>
<reference evidence="5 6" key="1">
    <citation type="submission" date="2022-01" db="EMBL/GenBank/DDBJ databases">
        <title>Whole genome-based taxonomy of the Shewanellaceae.</title>
        <authorList>
            <person name="Martin-Rodriguez A.J."/>
        </authorList>
    </citation>
    <scope>NUCLEOTIDE SEQUENCE [LARGE SCALE GENOMIC DNA]</scope>
    <source>
        <strain evidence="5 6">DSM 24955</strain>
    </source>
</reference>
<dbReference type="Pfam" id="PF00563">
    <property type="entry name" value="EAL"/>
    <property type="match status" value="1"/>
</dbReference>
<keyword evidence="1" id="KW-0812">Transmembrane</keyword>
<dbReference type="InterPro" id="IPR032244">
    <property type="entry name" value="LapD_MoxY_N"/>
</dbReference>
<dbReference type="InterPro" id="IPR029787">
    <property type="entry name" value="Nucleotide_cyclase"/>
</dbReference>
<dbReference type="Pfam" id="PF16448">
    <property type="entry name" value="LapD_MoxY_N"/>
    <property type="match status" value="1"/>
</dbReference>
<feature type="domain" description="HAMP" evidence="3">
    <location>
        <begin position="178"/>
        <end position="230"/>
    </location>
</feature>
<dbReference type="InterPro" id="IPR003660">
    <property type="entry name" value="HAMP_dom"/>
</dbReference>
<dbReference type="Gene3D" id="3.20.20.450">
    <property type="entry name" value="EAL domain"/>
    <property type="match status" value="1"/>
</dbReference>
<dbReference type="EMBL" id="JAKIKU010000006">
    <property type="protein sequence ID" value="MCL1046218.1"/>
    <property type="molecule type" value="Genomic_DNA"/>
</dbReference>
<dbReference type="Pfam" id="PF00672">
    <property type="entry name" value="HAMP"/>
    <property type="match status" value="1"/>
</dbReference>
<sequence length="691" mass="78346">MSIKKGLSLKTQLYLLIACLTIFTFSASLYNNITSMQTYLEDQLSSHAQDAAHSLGLSISPYMDEEELVIAKTMTNALFDSGYYQSIAFYDLNDKIIFSRTNPHGTQHIPNWFIKLFLLSPPVMTSEVSNGWVIAGKIKVQSHSGSAYNTLWDHSKNILWITCMQLCIALIAGFFILKAVLYPLKGIERQANAVATKQFEINSEIPYTTELRAVVNALNKMVENIRQTFHEQTQLAESLSKQVYLDSQTDLPNRRALLKRFDSYIVEANETGSALYMNLISMTSLKQINDSEGYSAGDNYITEAVNLFKKQITPFNQITMFRVSGSEFIILSLMSSYEAEQLNSSLNESISLASNTQYPQGFAKHVATKVDLSESFSCAIQRCDTEIATQQYYLNTQNNQITASDSQGHSRIKWLEILKQFIAYSSSNNIQRNLENMHELDSIFELMLQPIINNQKDLMYVESFLRFKLEDEVFSTPEVFAMAERLHLSSELEQAVVSFIFHKLLKVKQAKIAINIGNSAIHDESFTNWLFQIYQQHKAQLPQLIFEINESAAMASVESTKQFISRAKQMGIEITLERFGANLSSFSYIKNMDIDYIKLDGGYIRDLEEADSRFFVQTVTQICHGIGIKIIAPHVENITISTHCLQMNIDGLQGNGLYPVSHYNTIVSSKEGEIDTILLLNRFNTSTQIKE</sequence>
<evidence type="ECO:0000313" key="5">
    <source>
        <dbReference type="EMBL" id="MCL1046218.1"/>
    </source>
</evidence>
<dbReference type="InterPro" id="IPR035919">
    <property type="entry name" value="EAL_sf"/>
</dbReference>
<dbReference type="SMART" id="SM00052">
    <property type="entry name" value="EAL"/>
    <property type="match status" value="1"/>
</dbReference>
<name>A0ABT0KQT0_9GAMM</name>
<feature type="domain" description="GGDEF" evidence="4">
    <location>
        <begin position="273"/>
        <end position="417"/>
    </location>
</feature>
<organism evidence="5 6">
    <name type="scientific">Shewanella electrodiphila</name>
    <dbReference type="NCBI Taxonomy" id="934143"/>
    <lineage>
        <taxon>Bacteria</taxon>
        <taxon>Pseudomonadati</taxon>
        <taxon>Pseudomonadota</taxon>
        <taxon>Gammaproteobacteria</taxon>
        <taxon>Alteromonadales</taxon>
        <taxon>Shewanellaceae</taxon>
        <taxon>Shewanella</taxon>
    </lineage>
</organism>
<dbReference type="RefSeq" id="WP_248955973.1">
    <property type="nucleotide sequence ID" value="NZ_JAKIKU010000006.1"/>
</dbReference>
<proteinExistence type="predicted"/>
<evidence type="ECO:0000259" key="2">
    <source>
        <dbReference type="PROSITE" id="PS50883"/>
    </source>
</evidence>
<dbReference type="Proteomes" id="UP001202134">
    <property type="component" value="Unassembled WGS sequence"/>
</dbReference>
<dbReference type="PROSITE" id="PS50887">
    <property type="entry name" value="GGDEF"/>
    <property type="match status" value="1"/>
</dbReference>
<evidence type="ECO:0000256" key="1">
    <source>
        <dbReference type="SAM" id="Phobius"/>
    </source>
</evidence>
<dbReference type="PROSITE" id="PS50885">
    <property type="entry name" value="HAMP"/>
    <property type="match status" value="1"/>
</dbReference>
<dbReference type="PANTHER" id="PTHR33121">
    <property type="entry name" value="CYCLIC DI-GMP PHOSPHODIESTERASE PDEF"/>
    <property type="match status" value="1"/>
</dbReference>